<reference evidence="1 2" key="1">
    <citation type="journal article" date="2016" name="Genome Announc.">
        <title>Whole-Genome Sequence of Rummeliibacillus stabekisii Strain PP9 Isolated from Antarctic Soil.</title>
        <authorList>
            <person name="da Mota F.F."/>
            <person name="Vollu R.E."/>
            <person name="Jurelevicius D."/>
            <person name="Seldin L."/>
        </authorList>
    </citation>
    <scope>NUCLEOTIDE SEQUENCE [LARGE SCALE GENOMIC DNA]</scope>
    <source>
        <strain evidence="1 2">PP9</strain>
    </source>
</reference>
<keyword evidence="2" id="KW-1185">Reference proteome</keyword>
<evidence type="ECO:0000313" key="2">
    <source>
        <dbReference type="Proteomes" id="UP000076021"/>
    </source>
</evidence>
<reference evidence="2" key="2">
    <citation type="submission" date="2016-03" db="EMBL/GenBank/DDBJ databases">
        <authorList>
            <person name="Ploux O."/>
        </authorList>
    </citation>
    <scope>NUCLEOTIDE SEQUENCE [LARGE SCALE GENOMIC DNA]</scope>
    <source>
        <strain evidence="2">PP9</strain>
    </source>
</reference>
<dbReference type="EMBL" id="CP014806">
    <property type="protein sequence ID" value="AMW99183.1"/>
    <property type="molecule type" value="Genomic_DNA"/>
</dbReference>
<dbReference type="STRING" id="241244.ATY39_06730"/>
<gene>
    <name evidence="1" type="ORF">ATY39_06730</name>
</gene>
<evidence type="ECO:0008006" key="3">
    <source>
        <dbReference type="Google" id="ProtNLM"/>
    </source>
</evidence>
<accession>A0A143HBQ8</accession>
<evidence type="ECO:0000313" key="1">
    <source>
        <dbReference type="EMBL" id="AMW99183.1"/>
    </source>
</evidence>
<dbReference type="InterPro" id="IPR036388">
    <property type="entry name" value="WH-like_DNA-bd_sf"/>
</dbReference>
<dbReference type="KEGG" id="rst:ATY39_06730"/>
<dbReference type="Gene3D" id="1.10.10.10">
    <property type="entry name" value="Winged helix-like DNA-binding domain superfamily/Winged helix DNA-binding domain"/>
    <property type="match status" value="1"/>
</dbReference>
<organism evidence="1 2">
    <name type="scientific">Rummeliibacillus stabekisii</name>
    <dbReference type="NCBI Taxonomy" id="241244"/>
    <lineage>
        <taxon>Bacteria</taxon>
        <taxon>Bacillati</taxon>
        <taxon>Bacillota</taxon>
        <taxon>Bacilli</taxon>
        <taxon>Bacillales</taxon>
        <taxon>Caryophanaceae</taxon>
        <taxon>Rummeliibacillus</taxon>
    </lineage>
</organism>
<name>A0A143HBQ8_9BACL</name>
<dbReference type="Proteomes" id="UP000076021">
    <property type="component" value="Chromosome"/>
</dbReference>
<dbReference type="AlphaFoldDB" id="A0A143HBQ8"/>
<sequence length="294" mass="33866">MAFEYLEQYSLFETVEEMDKAISERIDQDRFELTKSERAIVFAIKAHCLRYPGACHLKNETIAKEVGVSLITVSRAIKKLVELKIIGKENKVKLNGIKGANVYYFLPQNDVSSVMYREEANEANEDKDLNVVEQEGSIKSFNLLKQALQNNNIYSNRVNEPVSEESKEQKIKQYGNEYQQSLFNVIRMMPFAEPIVNAAYEISLALTMKTKEDFILAKDTIKKVSMDMLSHLRVSSTIRAVVETAFNKAKKRRDCHSNLVRYNWLRMKVKSSPVEEKASVKPPFDVTKYNWLGK</sequence>
<dbReference type="OrthoDB" id="2708249at2"/>
<proteinExistence type="predicted"/>
<protein>
    <recommendedName>
        <fullName evidence="3">Helix-turn-helix domain-containing protein</fullName>
    </recommendedName>
</protein>
<dbReference type="Pfam" id="PF13730">
    <property type="entry name" value="HTH_36"/>
    <property type="match status" value="1"/>
</dbReference>
<dbReference type="RefSeq" id="WP_066787622.1">
    <property type="nucleotide sequence ID" value="NZ_CP014806.1"/>
</dbReference>